<dbReference type="GeneID" id="18559526"/>
<feature type="compositionally biased region" description="Low complexity" evidence="1">
    <location>
        <begin position="7"/>
        <end position="20"/>
    </location>
</feature>
<feature type="transmembrane region" description="Helical" evidence="2">
    <location>
        <begin position="49"/>
        <end position="67"/>
    </location>
</feature>
<reference evidence="3 4" key="1">
    <citation type="journal article" date="2012" name="J. Virol.">
        <title>Complete Genome Sequences of 138 Mycobacteriophages.</title>
        <authorList>
            <consortium name="the Science Education Alliance Phage Hunters Advancing Genomics and Evolutionary Science Program"/>
            <consortium name="the KwaZulu-Natal Research Institute for Tuberculosis and HIV Mycobacterial Genetics Course Students"/>
            <consortium name="the Phage Hunters Integrating Research and Education Program"/>
            <person name="Hatfull G.F."/>
        </authorList>
    </citation>
    <scope>NUCLEOTIDE SEQUENCE [LARGE SCALE GENOMIC DNA]</scope>
</reference>
<feature type="compositionally biased region" description="Basic residues" evidence="1">
    <location>
        <begin position="21"/>
        <end position="30"/>
    </location>
</feature>
<keyword evidence="2" id="KW-0812">Transmembrane</keyword>
<dbReference type="RefSeq" id="YP_009012151.1">
    <property type="nucleotide sequence ID" value="NC_023691.1"/>
</dbReference>
<accession>G1JWC2</accession>
<gene>
    <name evidence="3" type="primary">11</name>
    <name evidence="3" type="ORF">PATIENCE_11</name>
</gene>
<name>G1JWC2_9CAUD</name>
<dbReference type="KEGG" id="vg:18559526"/>
<feature type="region of interest" description="Disordered" evidence="1">
    <location>
        <begin position="85"/>
        <end position="111"/>
    </location>
</feature>
<feature type="compositionally biased region" description="Basic and acidic residues" evidence="1">
    <location>
        <begin position="94"/>
        <end position="106"/>
    </location>
</feature>
<keyword evidence="4" id="KW-1185">Reference proteome</keyword>
<evidence type="ECO:0000256" key="1">
    <source>
        <dbReference type="SAM" id="MobiDB-lite"/>
    </source>
</evidence>
<feature type="region of interest" description="Disordered" evidence="1">
    <location>
        <begin position="1"/>
        <end position="45"/>
    </location>
</feature>
<organism evidence="3 4">
    <name type="scientific">Mycobacterium phage Patience</name>
    <dbReference type="NCBI Taxonomy" id="1074308"/>
    <lineage>
        <taxon>Viruses</taxon>
        <taxon>Duplodnaviria</taxon>
        <taxon>Heunggongvirae</taxon>
        <taxon>Uroviricota</taxon>
        <taxon>Caudoviricetes</taxon>
        <taxon>Patiencevirus</taxon>
        <taxon>Patiencevirus patience</taxon>
    </lineage>
</organism>
<keyword evidence="2" id="KW-1133">Transmembrane helix</keyword>
<evidence type="ECO:0000313" key="4">
    <source>
        <dbReference type="Proteomes" id="UP000000694"/>
    </source>
</evidence>
<sequence length="140" mass="15563">MARGMTARQRAALKKAQAASARKRRGKGKGKLAAANRKLDSRKRRTRKALKIGVATAAVGGVAYGAYRGNSIRNRKNAAIKEAKTIQKKHRDNFRKAVADSKADPHNKRKKTLVRVHRRSLRIASARSVHRAIIKQHTGR</sequence>
<evidence type="ECO:0000313" key="3">
    <source>
        <dbReference type="EMBL" id="AEL97920.1"/>
    </source>
</evidence>
<proteinExistence type="predicted"/>
<evidence type="ECO:0000256" key="2">
    <source>
        <dbReference type="SAM" id="Phobius"/>
    </source>
</evidence>
<dbReference type="Proteomes" id="UP000000694">
    <property type="component" value="Segment"/>
</dbReference>
<keyword evidence="2" id="KW-0472">Membrane</keyword>
<protein>
    <submittedName>
        <fullName evidence="3">Uncharacterized protein</fullName>
    </submittedName>
</protein>
<dbReference type="EMBL" id="JN412589">
    <property type="protein sequence ID" value="AEL97920.1"/>
    <property type="molecule type" value="Genomic_DNA"/>
</dbReference>